<dbReference type="AlphaFoldDB" id="A0A8X6PF40"/>
<evidence type="ECO:0000313" key="3">
    <source>
        <dbReference type="Proteomes" id="UP000887013"/>
    </source>
</evidence>
<accession>A0A8X6PF40</accession>
<dbReference type="OrthoDB" id="10034090at2759"/>
<name>A0A8X6PF40_NEPPI</name>
<sequence length="114" mass="12983">MATNDDEPMHLYEVFQNCFNKIANKSQDKSRDMTYPITYTNPGGDGMTPECLNTYPGVELLPTVGDAYFQYSNTVQQRLLPTEPVRGPPAKRKRDNSEAKELDGHWIPVSRLLF</sequence>
<evidence type="ECO:0000256" key="1">
    <source>
        <dbReference type="SAM" id="MobiDB-lite"/>
    </source>
</evidence>
<keyword evidence="3" id="KW-1185">Reference proteome</keyword>
<evidence type="ECO:0000313" key="2">
    <source>
        <dbReference type="EMBL" id="GFT67417.1"/>
    </source>
</evidence>
<organism evidence="2 3">
    <name type="scientific">Nephila pilipes</name>
    <name type="common">Giant wood spider</name>
    <name type="synonym">Nephila maculata</name>
    <dbReference type="NCBI Taxonomy" id="299642"/>
    <lineage>
        <taxon>Eukaryota</taxon>
        <taxon>Metazoa</taxon>
        <taxon>Ecdysozoa</taxon>
        <taxon>Arthropoda</taxon>
        <taxon>Chelicerata</taxon>
        <taxon>Arachnida</taxon>
        <taxon>Araneae</taxon>
        <taxon>Araneomorphae</taxon>
        <taxon>Entelegynae</taxon>
        <taxon>Araneoidea</taxon>
        <taxon>Nephilidae</taxon>
        <taxon>Nephila</taxon>
    </lineage>
</organism>
<protein>
    <submittedName>
        <fullName evidence="2">Transcription factor E2-alpha</fullName>
    </submittedName>
</protein>
<proteinExistence type="predicted"/>
<comment type="caution">
    <text evidence="2">The sequence shown here is derived from an EMBL/GenBank/DDBJ whole genome shotgun (WGS) entry which is preliminary data.</text>
</comment>
<reference evidence="2" key="1">
    <citation type="submission" date="2020-08" db="EMBL/GenBank/DDBJ databases">
        <title>Multicomponent nature underlies the extraordinary mechanical properties of spider dragline silk.</title>
        <authorList>
            <person name="Kono N."/>
            <person name="Nakamura H."/>
            <person name="Mori M."/>
            <person name="Yoshida Y."/>
            <person name="Ohtoshi R."/>
            <person name="Malay A.D."/>
            <person name="Moran D.A.P."/>
            <person name="Tomita M."/>
            <person name="Numata K."/>
            <person name="Arakawa K."/>
        </authorList>
    </citation>
    <scope>NUCLEOTIDE SEQUENCE</scope>
</reference>
<dbReference type="Proteomes" id="UP000887013">
    <property type="component" value="Unassembled WGS sequence"/>
</dbReference>
<dbReference type="EMBL" id="BMAW01020302">
    <property type="protein sequence ID" value="GFT67417.1"/>
    <property type="molecule type" value="Genomic_DNA"/>
</dbReference>
<feature type="region of interest" description="Disordered" evidence="1">
    <location>
        <begin position="79"/>
        <end position="101"/>
    </location>
</feature>
<gene>
    <name evidence="2" type="primary">tcf3</name>
    <name evidence="2" type="ORF">NPIL_309011</name>
</gene>